<dbReference type="Proteomes" id="UP000054823">
    <property type="component" value="Unassembled WGS sequence"/>
</dbReference>
<dbReference type="EMBL" id="CYPW01000006">
    <property type="protein sequence ID" value="CUH51256.1"/>
    <property type="molecule type" value="Genomic_DNA"/>
</dbReference>
<dbReference type="STRING" id="321267.SHM7688_00690"/>
<feature type="transmembrane region" description="Helical" evidence="1">
    <location>
        <begin position="65"/>
        <end position="86"/>
    </location>
</feature>
<gene>
    <name evidence="2" type="ORF">SHM7688_00690</name>
</gene>
<feature type="transmembrane region" description="Helical" evidence="1">
    <location>
        <begin position="32"/>
        <end position="53"/>
    </location>
</feature>
<keyword evidence="1" id="KW-1133">Transmembrane helix</keyword>
<name>A0A0P1FA21_9RHOB</name>
<dbReference type="AlphaFoldDB" id="A0A0P1FA21"/>
<evidence type="ECO:0000313" key="2">
    <source>
        <dbReference type="EMBL" id="CUH51256.1"/>
    </source>
</evidence>
<evidence type="ECO:0000313" key="3">
    <source>
        <dbReference type="Proteomes" id="UP000054823"/>
    </source>
</evidence>
<reference evidence="2 3" key="1">
    <citation type="submission" date="2015-09" db="EMBL/GenBank/DDBJ databases">
        <authorList>
            <consortium name="Swine Surveillance"/>
        </authorList>
    </citation>
    <scope>NUCLEOTIDE SEQUENCE [LARGE SCALE GENOMIC DNA]</scope>
    <source>
        <strain evidence="2 3">CECT 7688</strain>
    </source>
</reference>
<keyword evidence="1" id="KW-0472">Membrane</keyword>
<protein>
    <submittedName>
        <fullName evidence="2">Uncharacterized protein</fullName>
    </submittedName>
</protein>
<accession>A0A0P1FA21</accession>
<keyword evidence="3" id="KW-1185">Reference proteome</keyword>
<organism evidence="2 3">
    <name type="scientific">Shimia marina</name>
    <dbReference type="NCBI Taxonomy" id="321267"/>
    <lineage>
        <taxon>Bacteria</taxon>
        <taxon>Pseudomonadati</taxon>
        <taxon>Pseudomonadota</taxon>
        <taxon>Alphaproteobacteria</taxon>
        <taxon>Rhodobacterales</taxon>
        <taxon>Roseobacteraceae</taxon>
    </lineage>
</organism>
<sequence length="124" mass="12874">MSDALPPADTSRSPAERLLNLTGDEPARLTRLITRALMVPMAGLLALAALVVAPRGALRMISLPLAALLMLCVDVASRAAITPLSASLSAPLLIALASVLYLGPPLLVLGLRGEALMTPDRSRT</sequence>
<evidence type="ECO:0000256" key="1">
    <source>
        <dbReference type="SAM" id="Phobius"/>
    </source>
</evidence>
<feature type="transmembrane region" description="Helical" evidence="1">
    <location>
        <begin position="92"/>
        <end position="111"/>
    </location>
</feature>
<proteinExistence type="predicted"/>
<keyword evidence="1" id="KW-0812">Transmembrane</keyword>